<evidence type="ECO:0000313" key="4">
    <source>
        <dbReference type="Proteomes" id="UP000671995"/>
    </source>
</evidence>
<feature type="transmembrane region" description="Helical" evidence="1">
    <location>
        <begin position="7"/>
        <end position="25"/>
    </location>
</feature>
<dbReference type="GO" id="GO:0008237">
    <property type="term" value="F:metallopeptidase activity"/>
    <property type="evidence" value="ECO:0007669"/>
    <property type="project" value="UniProtKB-KW"/>
</dbReference>
<feature type="transmembrane region" description="Helical" evidence="1">
    <location>
        <begin position="128"/>
        <end position="144"/>
    </location>
</feature>
<dbReference type="AlphaFoldDB" id="A0A975EZR2"/>
<sequence>MYIKKHYLVMEFAFIAAFCLLPPLFKGPEQYAFPGILSYLCSFCISIFLYFQLNLYKKTKKTEQYKKKIRFSAKDYSGILKFTLNSSYFFLTFGTLIVTAVCINIFTVCLSNRAFSIDLAPGANAADAANAAAMIPAFFVSAFYEEVMYRMVLPEFLYCFFTKNQRTACRNKRDTARFYVTELVSVLVFAFSHRYAGWASVLNSFIAGIALRKCYLKSKNIFTGFAAHFLYNVFMLFLLSMAHGRS</sequence>
<keyword evidence="1" id="KW-1133">Transmembrane helix</keyword>
<dbReference type="Proteomes" id="UP000671995">
    <property type="component" value="Chromosome"/>
</dbReference>
<evidence type="ECO:0000256" key="1">
    <source>
        <dbReference type="SAM" id="Phobius"/>
    </source>
</evidence>
<dbReference type="GO" id="GO:0004175">
    <property type="term" value="F:endopeptidase activity"/>
    <property type="evidence" value="ECO:0007669"/>
    <property type="project" value="UniProtKB-ARBA"/>
</dbReference>
<feature type="domain" description="CAAX prenyl protease 2/Lysostaphin resistance protein A-like" evidence="2">
    <location>
        <begin position="131"/>
        <end position="234"/>
    </location>
</feature>
<keyword evidence="3" id="KW-0378">Hydrolase</keyword>
<accession>A0A975EZR2</accession>
<gene>
    <name evidence="3" type="ORF">HRI96_06275</name>
</gene>
<keyword evidence="1" id="KW-0812">Transmembrane</keyword>
<organism evidence="3 4">
    <name type="scientific">Treponema parvum</name>
    <dbReference type="NCBI Taxonomy" id="138851"/>
    <lineage>
        <taxon>Bacteria</taxon>
        <taxon>Pseudomonadati</taxon>
        <taxon>Spirochaetota</taxon>
        <taxon>Spirochaetia</taxon>
        <taxon>Spirochaetales</taxon>
        <taxon>Treponemataceae</taxon>
        <taxon>Treponema</taxon>
    </lineage>
</organism>
<dbReference type="Pfam" id="PF02517">
    <property type="entry name" value="Rce1-like"/>
    <property type="match status" value="1"/>
</dbReference>
<evidence type="ECO:0000259" key="2">
    <source>
        <dbReference type="Pfam" id="PF02517"/>
    </source>
</evidence>
<feature type="transmembrane region" description="Helical" evidence="1">
    <location>
        <begin position="88"/>
        <end position="108"/>
    </location>
</feature>
<keyword evidence="3" id="KW-0645">Protease</keyword>
<evidence type="ECO:0000313" key="3">
    <source>
        <dbReference type="EMBL" id="QTQ11839.1"/>
    </source>
</evidence>
<name>A0A975EZR2_9SPIR</name>
<feature type="transmembrane region" description="Helical" evidence="1">
    <location>
        <begin position="31"/>
        <end position="51"/>
    </location>
</feature>
<proteinExistence type="predicted"/>
<protein>
    <submittedName>
        <fullName evidence="3">CPBP family intramembrane metalloprotease</fullName>
    </submittedName>
</protein>
<keyword evidence="1" id="KW-0472">Membrane</keyword>
<reference evidence="3" key="1">
    <citation type="submission" date="2020-05" db="EMBL/GenBank/DDBJ databases">
        <authorList>
            <person name="Zeng H."/>
            <person name="Chan Y.K."/>
            <person name="Watt R.M."/>
        </authorList>
    </citation>
    <scope>NUCLEOTIDE SEQUENCE</scope>
    <source>
        <strain evidence="3">ATCC 700773</strain>
    </source>
</reference>
<reference evidence="3" key="2">
    <citation type="journal article" date="2021" name="Microbiol. Resour. Announc.">
        <title>Complete Genome Sequences of Three Human Oral Treponema parvum Isolates.</title>
        <authorList>
            <person name="Zeng H."/>
            <person name="Watt R.M."/>
        </authorList>
    </citation>
    <scope>NUCLEOTIDE SEQUENCE</scope>
    <source>
        <strain evidence="3">ATCC 700773</strain>
    </source>
</reference>
<feature type="transmembrane region" description="Helical" evidence="1">
    <location>
        <begin position="176"/>
        <end position="196"/>
    </location>
</feature>
<dbReference type="RefSeq" id="WP_210116551.1">
    <property type="nucleotide sequence ID" value="NZ_CP054257.1"/>
</dbReference>
<dbReference type="GO" id="GO:0080120">
    <property type="term" value="P:CAAX-box protein maturation"/>
    <property type="evidence" value="ECO:0007669"/>
    <property type="project" value="UniProtKB-ARBA"/>
</dbReference>
<dbReference type="InterPro" id="IPR003675">
    <property type="entry name" value="Rce1/LyrA-like_dom"/>
</dbReference>
<dbReference type="EMBL" id="CP054257">
    <property type="protein sequence ID" value="QTQ11839.1"/>
    <property type="molecule type" value="Genomic_DNA"/>
</dbReference>
<keyword evidence="3" id="KW-0482">Metalloprotease</keyword>
<feature type="transmembrane region" description="Helical" evidence="1">
    <location>
        <begin position="221"/>
        <end position="242"/>
    </location>
</feature>